<feature type="region of interest" description="Disordered" evidence="1">
    <location>
        <begin position="69"/>
        <end position="91"/>
    </location>
</feature>
<proteinExistence type="predicted"/>
<dbReference type="AlphaFoldDB" id="A0A914R043"/>
<protein>
    <submittedName>
        <fullName evidence="3">Uncharacterized protein</fullName>
    </submittedName>
</protein>
<evidence type="ECO:0000313" key="3">
    <source>
        <dbReference type="WBParaSite" id="PEQ_0000000001-mRNA-1"/>
    </source>
</evidence>
<name>A0A914R043_PAREQ</name>
<evidence type="ECO:0000256" key="1">
    <source>
        <dbReference type="SAM" id="MobiDB-lite"/>
    </source>
</evidence>
<organism evidence="2 3">
    <name type="scientific">Parascaris equorum</name>
    <name type="common">Equine roundworm</name>
    <dbReference type="NCBI Taxonomy" id="6256"/>
    <lineage>
        <taxon>Eukaryota</taxon>
        <taxon>Metazoa</taxon>
        <taxon>Ecdysozoa</taxon>
        <taxon>Nematoda</taxon>
        <taxon>Chromadorea</taxon>
        <taxon>Rhabditida</taxon>
        <taxon>Spirurina</taxon>
        <taxon>Ascaridomorpha</taxon>
        <taxon>Ascaridoidea</taxon>
        <taxon>Ascarididae</taxon>
        <taxon>Parascaris</taxon>
    </lineage>
</organism>
<dbReference type="Proteomes" id="UP000887564">
    <property type="component" value="Unplaced"/>
</dbReference>
<reference evidence="3" key="1">
    <citation type="submission" date="2022-11" db="UniProtKB">
        <authorList>
            <consortium name="WormBaseParasite"/>
        </authorList>
    </citation>
    <scope>IDENTIFICATION</scope>
</reference>
<keyword evidence="2" id="KW-1185">Reference proteome</keyword>
<feature type="region of interest" description="Disordered" evidence="1">
    <location>
        <begin position="33"/>
        <end position="54"/>
    </location>
</feature>
<evidence type="ECO:0000313" key="2">
    <source>
        <dbReference type="Proteomes" id="UP000887564"/>
    </source>
</evidence>
<feature type="compositionally biased region" description="Polar residues" evidence="1">
    <location>
        <begin position="33"/>
        <end position="43"/>
    </location>
</feature>
<accession>A0A914R043</accession>
<sequence length="91" mass="9712">MASNVSFADQSSISGNGSMLNITAYSDRSASVNRVCRSSSYSKPTRRTDPTMGYRLFGSESSVYDLGTAVNSDENRKGTVDENGVVSRISG</sequence>
<dbReference type="WBParaSite" id="PEQ_0000000001-mRNA-1">
    <property type="protein sequence ID" value="PEQ_0000000001-mRNA-1"/>
    <property type="gene ID" value="PEQ_0000000001"/>
</dbReference>